<feature type="region of interest" description="Disordered" evidence="1">
    <location>
        <begin position="1"/>
        <end position="51"/>
    </location>
</feature>
<protein>
    <submittedName>
        <fullName evidence="2">Uncharacterized protein</fullName>
    </submittedName>
</protein>
<dbReference type="Proteomes" id="UP000007752">
    <property type="component" value="Chromosome 5"/>
</dbReference>
<evidence type="ECO:0000256" key="1">
    <source>
        <dbReference type="SAM" id="MobiDB-lite"/>
    </source>
</evidence>
<proteinExistence type="predicted"/>
<dbReference type="EMBL" id="CM000142">
    <property type="protein sequence ID" value="EEE63094.1"/>
    <property type="molecule type" value="Genomic_DNA"/>
</dbReference>
<gene>
    <name evidence="2" type="ORF">OsJ_17902</name>
</gene>
<reference evidence="2" key="2">
    <citation type="submission" date="2008-12" db="EMBL/GenBank/DDBJ databases">
        <title>Improved gene annotation of the rice (Oryza sativa) genomes.</title>
        <authorList>
            <person name="Wang J."/>
            <person name="Li R."/>
            <person name="Fan W."/>
            <person name="Huang Q."/>
            <person name="Zhang J."/>
            <person name="Zhou Y."/>
            <person name="Hu Y."/>
            <person name="Zi S."/>
            <person name="Li J."/>
            <person name="Ni P."/>
            <person name="Zheng H."/>
            <person name="Zhang Y."/>
            <person name="Zhao M."/>
            <person name="Hao Q."/>
            <person name="McDermott J."/>
            <person name="Samudrala R."/>
            <person name="Kristiansen K."/>
            <person name="Wong G.K.-S."/>
        </authorList>
    </citation>
    <scope>NUCLEOTIDE SEQUENCE</scope>
</reference>
<sequence>MTHTRSMAAHTDDTGGEEASQPRAGTHSAGHAGGSRRAATTERHDDEPSLAQLLANQNRLFERMVANSENIGAAMAQQANQAPSKLQMIGFVILKSS</sequence>
<dbReference type="AlphaFoldDB" id="B9FJW1"/>
<accession>B9FJW1</accession>
<organism evidence="2">
    <name type="scientific">Oryza sativa subsp. japonica</name>
    <name type="common">Rice</name>
    <dbReference type="NCBI Taxonomy" id="39947"/>
    <lineage>
        <taxon>Eukaryota</taxon>
        <taxon>Viridiplantae</taxon>
        <taxon>Streptophyta</taxon>
        <taxon>Embryophyta</taxon>
        <taxon>Tracheophyta</taxon>
        <taxon>Spermatophyta</taxon>
        <taxon>Magnoliopsida</taxon>
        <taxon>Liliopsida</taxon>
        <taxon>Poales</taxon>
        <taxon>Poaceae</taxon>
        <taxon>BOP clade</taxon>
        <taxon>Oryzoideae</taxon>
        <taxon>Oryzeae</taxon>
        <taxon>Oryzinae</taxon>
        <taxon>Oryza</taxon>
        <taxon>Oryza sativa</taxon>
    </lineage>
</organism>
<reference evidence="2" key="1">
    <citation type="journal article" date="2005" name="PLoS Biol.">
        <title>The genomes of Oryza sativa: a history of duplications.</title>
        <authorList>
            <person name="Yu J."/>
            <person name="Wang J."/>
            <person name="Lin W."/>
            <person name="Li S."/>
            <person name="Li H."/>
            <person name="Zhou J."/>
            <person name="Ni P."/>
            <person name="Dong W."/>
            <person name="Hu S."/>
            <person name="Zeng C."/>
            <person name="Zhang J."/>
            <person name="Zhang Y."/>
            <person name="Li R."/>
            <person name="Xu Z."/>
            <person name="Li S."/>
            <person name="Li X."/>
            <person name="Zheng H."/>
            <person name="Cong L."/>
            <person name="Lin L."/>
            <person name="Yin J."/>
            <person name="Geng J."/>
            <person name="Li G."/>
            <person name="Shi J."/>
            <person name="Liu J."/>
            <person name="Lv H."/>
            <person name="Li J."/>
            <person name="Wang J."/>
            <person name="Deng Y."/>
            <person name="Ran L."/>
            <person name="Shi X."/>
            <person name="Wang X."/>
            <person name="Wu Q."/>
            <person name="Li C."/>
            <person name="Ren X."/>
            <person name="Wang J."/>
            <person name="Wang X."/>
            <person name="Li D."/>
            <person name="Liu D."/>
            <person name="Zhang X."/>
            <person name="Ji Z."/>
            <person name="Zhao W."/>
            <person name="Sun Y."/>
            <person name="Zhang Z."/>
            <person name="Bao J."/>
            <person name="Han Y."/>
            <person name="Dong L."/>
            <person name="Ji J."/>
            <person name="Chen P."/>
            <person name="Wu S."/>
            <person name="Liu J."/>
            <person name="Xiao Y."/>
            <person name="Bu D."/>
            <person name="Tan J."/>
            <person name="Yang L."/>
            <person name="Ye C."/>
            <person name="Zhang J."/>
            <person name="Xu J."/>
            <person name="Zhou Y."/>
            <person name="Yu Y."/>
            <person name="Zhang B."/>
            <person name="Zhuang S."/>
            <person name="Wei H."/>
            <person name="Liu B."/>
            <person name="Lei M."/>
            <person name="Yu H."/>
            <person name="Li Y."/>
            <person name="Xu H."/>
            <person name="Wei S."/>
            <person name="He X."/>
            <person name="Fang L."/>
            <person name="Zhang Z."/>
            <person name="Zhang Y."/>
            <person name="Huang X."/>
            <person name="Su Z."/>
            <person name="Tong W."/>
            <person name="Li J."/>
            <person name="Tong Z."/>
            <person name="Li S."/>
            <person name="Ye J."/>
            <person name="Wang L."/>
            <person name="Fang L."/>
            <person name="Lei T."/>
            <person name="Chen C."/>
            <person name="Chen H."/>
            <person name="Xu Z."/>
            <person name="Li H."/>
            <person name="Huang H."/>
            <person name="Zhang F."/>
            <person name="Xu H."/>
            <person name="Li N."/>
            <person name="Zhao C."/>
            <person name="Li S."/>
            <person name="Dong L."/>
            <person name="Huang Y."/>
            <person name="Li L."/>
            <person name="Xi Y."/>
            <person name="Qi Q."/>
            <person name="Li W."/>
            <person name="Zhang B."/>
            <person name="Hu W."/>
            <person name="Zhang Y."/>
            <person name="Tian X."/>
            <person name="Jiao Y."/>
            <person name="Liang X."/>
            <person name="Jin J."/>
            <person name="Gao L."/>
            <person name="Zheng W."/>
            <person name="Hao B."/>
            <person name="Liu S."/>
            <person name="Wang W."/>
            <person name="Yuan L."/>
            <person name="Cao M."/>
            <person name="McDermott J."/>
            <person name="Samudrala R."/>
            <person name="Wang J."/>
            <person name="Wong G.K."/>
            <person name="Yang H."/>
        </authorList>
    </citation>
    <scope>NUCLEOTIDE SEQUENCE [LARGE SCALE GENOMIC DNA]</scope>
</reference>
<name>B9FJW1_ORYSJ</name>
<feature type="compositionally biased region" description="Low complexity" evidence="1">
    <location>
        <begin position="24"/>
        <end position="38"/>
    </location>
</feature>
<evidence type="ECO:0000313" key="2">
    <source>
        <dbReference type="EMBL" id="EEE63094.1"/>
    </source>
</evidence>